<keyword evidence="2" id="KW-1185">Reference proteome</keyword>
<dbReference type="Proteomes" id="UP001163603">
    <property type="component" value="Chromosome 5"/>
</dbReference>
<evidence type="ECO:0000313" key="2">
    <source>
        <dbReference type="Proteomes" id="UP001163603"/>
    </source>
</evidence>
<evidence type="ECO:0000313" key="1">
    <source>
        <dbReference type="EMBL" id="KAJ0041555.1"/>
    </source>
</evidence>
<organism evidence="1 2">
    <name type="scientific">Pistacia integerrima</name>
    <dbReference type="NCBI Taxonomy" id="434235"/>
    <lineage>
        <taxon>Eukaryota</taxon>
        <taxon>Viridiplantae</taxon>
        <taxon>Streptophyta</taxon>
        <taxon>Embryophyta</taxon>
        <taxon>Tracheophyta</taxon>
        <taxon>Spermatophyta</taxon>
        <taxon>Magnoliopsida</taxon>
        <taxon>eudicotyledons</taxon>
        <taxon>Gunneridae</taxon>
        <taxon>Pentapetalae</taxon>
        <taxon>rosids</taxon>
        <taxon>malvids</taxon>
        <taxon>Sapindales</taxon>
        <taxon>Anacardiaceae</taxon>
        <taxon>Pistacia</taxon>
    </lineage>
</organism>
<gene>
    <name evidence="1" type="ORF">Pint_28072</name>
</gene>
<sequence length="602" mass="67229">MDLEVKREVVEEQQHNAASLRENSREPRRVEDEATLAQLSLSTSTKPKRKPKPKKIFTADEPIKSTKKKEKIILKIKKTQSEPTIKQAVAESGGKCKSCRKNKDPVDGPCPHAEVKSAAMIRAEEVQSNLEPQYPSFAKSMVRSHVASCFWMGLPGQFCKLHLPTKDASVVLEDEYGKLYEAKYFAEKTGLSAGWRQFSTGHNLLEGDVLVFQLIDALKFKSLIEWRKDCRISAQGSGAENMDCIVGCFESLVDKNDRLGHDDEEVEGSCTSSLFSGMIAAKDIHHGLAVAIKIVEYNAFYQSLKVYIIRANDFSEVDGALGLLNLDAHTKQNDAGKLLDISFDLNFEKSNSEMNIVPHQNTKRKRLKSLPLAVVQKKNKKSGQSKSASNIGQPAEQSENDSEEVGSEVLEGFKLSAPAVQFKDVTSLDSFNIFVDGSILDSELPEDIRCKYYELCCTRNAFLHDSLIQGMNFKLIGGIISETVNIADAVRACNLGTSRDEFANWEKTLKAFELLGMNVGFLRARIRRLLNLAFESEGATDTRRYIEAKAQRATAEDEIRNIEARLAELKGACENFCAEIDSLKSKAEIYELKFQEEVNAPW</sequence>
<dbReference type="EMBL" id="CM047740">
    <property type="protein sequence ID" value="KAJ0041555.1"/>
    <property type="molecule type" value="Genomic_DNA"/>
</dbReference>
<comment type="caution">
    <text evidence="1">The sequence shown here is derived from an EMBL/GenBank/DDBJ whole genome shotgun (WGS) entry which is preliminary data.</text>
</comment>
<protein>
    <submittedName>
        <fullName evidence="1">Uncharacterized protein</fullName>
    </submittedName>
</protein>
<name>A0ACC0YTM3_9ROSI</name>
<proteinExistence type="predicted"/>
<reference evidence="2" key="1">
    <citation type="journal article" date="2023" name="G3 (Bethesda)">
        <title>Genome assembly and association tests identify interacting loci associated with vigor, precocity, and sex in interspecific pistachio rootstocks.</title>
        <authorList>
            <person name="Palmer W."/>
            <person name="Jacygrad E."/>
            <person name="Sagayaradj S."/>
            <person name="Cavanaugh K."/>
            <person name="Han R."/>
            <person name="Bertier L."/>
            <person name="Beede B."/>
            <person name="Kafkas S."/>
            <person name="Golino D."/>
            <person name="Preece J."/>
            <person name="Michelmore R."/>
        </authorList>
    </citation>
    <scope>NUCLEOTIDE SEQUENCE [LARGE SCALE GENOMIC DNA]</scope>
</reference>
<accession>A0ACC0YTM3</accession>